<dbReference type="GO" id="GO:0008422">
    <property type="term" value="F:beta-glucosidase activity"/>
    <property type="evidence" value="ECO:0007669"/>
    <property type="project" value="TreeGrafter"/>
</dbReference>
<dbReference type="PANTHER" id="PTHR10353:SF29">
    <property type="entry name" value="BETA-GLUCOSIDASE 11"/>
    <property type="match status" value="1"/>
</dbReference>
<dbReference type="InterPro" id="IPR033132">
    <property type="entry name" value="GH_1_N_CS"/>
</dbReference>
<gene>
    <name evidence="6" type="ORF">Ahy_A06g029027</name>
</gene>
<evidence type="ECO:0000256" key="3">
    <source>
        <dbReference type="ARBA" id="ARBA00022801"/>
    </source>
</evidence>
<comment type="similarity">
    <text evidence="1 5">Belongs to the glycosyl hydrolase 1 family.</text>
</comment>
<dbReference type="GO" id="GO:0005975">
    <property type="term" value="P:carbohydrate metabolic process"/>
    <property type="evidence" value="ECO:0007669"/>
    <property type="project" value="InterPro"/>
</dbReference>
<evidence type="ECO:0000256" key="4">
    <source>
        <dbReference type="ARBA" id="ARBA00023180"/>
    </source>
</evidence>
<sequence length="529" mass="59780">MMKPEPCLGLMSINVALKLTLLVLLFLNFVGMSLVLSADDYNRNDFPTDFVFGSGTSAYQWEGAVNEDGRTPSIWDTYAHAGFVHGDNADIACDGYHKYKEDVKLMVETGLDAYRLSISWSRLIPNGRGPINPKGLQFYNNFINELISNGIQPHVTLHNFDLPQALEDEYGGWVSPKIIRDFTNYADVCFREFGDRVLYWNTVNEPNVFTIGGYDEGTTPPTRCSPPFCKKYNSSRGDSTTEPYLAVHHILLSHSSAVRLYRRKYKDKQHGFIGIAVYSFGFIPANDTDEDRAATQRARDFFLGWILGPLVHGDYPVSMKTNAGSRIPTFSDRESAQLKGSCDFIGVIFYDNLNITDNSIALKRNLRDYDTDMAAQLIFGPALFSNEEYPVTPWTLREELNIMKTLYGNPPIFIYENGQRTPRNSSLQDVKRVEYLHGYIGAVLDSIRDGSNIKGYFAWSFMDVFELLDGYNASFGLYYVDRDDPKLKRYPKLSAEWYGNFLKGGNTSGVGAIELEKDPSLVSVGRLFQ</sequence>
<dbReference type="STRING" id="3818.A0A445CSC4"/>
<evidence type="ECO:0008006" key="8">
    <source>
        <dbReference type="Google" id="ProtNLM"/>
    </source>
</evidence>
<dbReference type="PROSITE" id="PS00653">
    <property type="entry name" value="GLYCOSYL_HYDROL_F1_2"/>
    <property type="match status" value="1"/>
</dbReference>
<dbReference type="Proteomes" id="UP000289738">
    <property type="component" value="Chromosome A06"/>
</dbReference>
<dbReference type="AlphaFoldDB" id="A0A445CSC4"/>
<evidence type="ECO:0000256" key="2">
    <source>
        <dbReference type="ARBA" id="ARBA00022729"/>
    </source>
</evidence>
<dbReference type="SUPFAM" id="SSF51445">
    <property type="entry name" value="(Trans)glycosidases"/>
    <property type="match status" value="1"/>
</dbReference>
<dbReference type="FunFam" id="3.20.20.80:FF:000069">
    <property type="entry name" value="Beta-glucosidase 1"/>
    <property type="match status" value="1"/>
</dbReference>
<reference evidence="6 7" key="1">
    <citation type="submission" date="2019-01" db="EMBL/GenBank/DDBJ databases">
        <title>Sequencing of cultivated peanut Arachis hypogaea provides insights into genome evolution and oil improvement.</title>
        <authorList>
            <person name="Chen X."/>
        </authorList>
    </citation>
    <scope>NUCLEOTIDE SEQUENCE [LARGE SCALE GENOMIC DNA]</scope>
    <source>
        <strain evidence="7">cv. Fuhuasheng</strain>
        <tissue evidence="6">Leaves</tissue>
    </source>
</reference>
<dbReference type="InterPro" id="IPR001360">
    <property type="entry name" value="Glyco_hydro_1"/>
</dbReference>
<dbReference type="Pfam" id="PF00232">
    <property type="entry name" value="Glyco_hydro_1"/>
    <property type="match status" value="1"/>
</dbReference>
<dbReference type="Gramene" id="arahy.Tifrunner.gnm2.ann2.Ah06g278600.1">
    <property type="protein sequence ID" value="arahy.Tifrunner.gnm2.ann2.Ah06g278600.1-CDS"/>
    <property type="gene ID" value="arahy.Tifrunner.gnm2.ann2.Ah06g278600"/>
</dbReference>
<keyword evidence="7" id="KW-1185">Reference proteome</keyword>
<dbReference type="PRINTS" id="PR00131">
    <property type="entry name" value="GLHYDRLASE1"/>
</dbReference>
<evidence type="ECO:0000256" key="5">
    <source>
        <dbReference type="RuleBase" id="RU003690"/>
    </source>
</evidence>
<dbReference type="PANTHER" id="PTHR10353">
    <property type="entry name" value="GLYCOSYL HYDROLASE"/>
    <property type="match status" value="1"/>
</dbReference>
<keyword evidence="2" id="KW-0732">Signal</keyword>
<keyword evidence="4" id="KW-0325">Glycoprotein</keyword>
<proteinExistence type="inferred from homology"/>
<name>A0A445CSC4_ARAHY</name>
<dbReference type="Gene3D" id="3.20.20.80">
    <property type="entry name" value="Glycosidases"/>
    <property type="match status" value="1"/>
</dbReference>
<organism evidence="6 7">
    <name type="scientific">Arachis hypogaea</name>
    <name type="common">Peanut</name>
    <dbReference type="NCBI Taxonomy" id="3818"/>
    <lineage>
        <taxon>Eukaryota</taxon>
        <taxon>Viridiplantae</taxon>
        <taxon>Streptophyta</taxon>
        <taxon>Embryophyta</taxon>
        <taxon>Tracheophyta</taxon>
        <taxon>Spermatophyta</taxon>
        <taxon>Magnoliopsida</taxon>
        <taxon>eudicotyledons</taxon>
        <taxon>Gunneridae</taxon>
        <taxon>Pentapetalae</taxon>
        <taxon>rosids</taxon>
        <taxon>fabids</taxon>
        <taxon>Fabales</taxon>
        <taxon>Fabaceae</taxon>
        <taxon>Papilionoideae</taxon>
        <taxon>50 kb inversion clade</taxon>
        <taxon>dalbergioids sensu lato</taxon>
        <taxon>Dalbergieae</taxon>
        <taxon>Pterocarpus clade</taxon>
        <taxon>Arachis</taxon>
    </lineage>
</organism>
<dbReference type="OrthoDB" id="65569at2759"/>
<evidence type="ECO:0000313" key="7">
    <source>
        <dbReference type="Proteomes" id="UP000289738"/>
    </source>
</evidence>
<comment type="caution">
    <text evidence="6">The sequence shown here is derived from an EMBL/GenBank/DDBJ whole genome shotgun (WGS) entry which is preliminary data.</text>
</comment>
<dbReference type="EMBL" id="SDMP01000006">
    <property type="protein sequence ID" value="RYR53784.1"/>
    <property type="molecule type" value="Genomic_DNA"/>
</dbReference>
<dbReference type="InterPro" id="IPR017853">
    <property type="entry name" value="GH"/>
</dbReference>
<evidence type="ECO:0000256" key="1">
    <source>
        <dbReference type="ARBA" id="ARBA00010838"/>
    </source>
</evidence>
<evidence type="ECO:0000313" key="6">
    <source>
        <dbReference type="EMBL" id="RYR53784.1"/>
    </source>
</evidence>
<accession>A0A445CSC4</accession>
<dbReference type="SMR" id="A0A445CSC4"/>
<keyword evidence="3" id="KW-0378">Hydrolase</keyword>
<protein>
    <recommendedName>
        <fullName evidence="8">Hydroxyisourate hydrolase</fullName>
    </recommendedName>
</protein>